<dbReference type="KEGG" id="wfu:AXE80_09810"/>
<evidence type="ECO:0000256" key="4">
    <source>
        <dbReference type="ARBA" id="ARBA00023163"/>
    </source>
</evidence>
<keyword evidence="9" id="KW-1185">Reference proteome</keyword>
<dbReference type="InterPro" id="IPR001789">
    <property type="entry name" value="Sig_transdc_resp-reg_receiver"/>
</dbReference>
<dbReference type="PANTHER" id="PTHR43214">
    <property type="entry name" value="TWO-COMPONENT RESPONSE REGULATOR"/>
    <property type="match status" value="1"/>
</dbReference>
<organism evidence="8 9">
    <name type="scientific">Wenyingzhuangia fucanilytica</name>
    <dbReference type="NCBI Taxonomy" id="1790137"/>
    <lineage>
        <taxon>Bacteria</taxon>
        <taxon>Pseudomonadati</taxon>
        <taxon>Bacteroidota</taxon>
        <taxon>Flavobacteriia</taxon>
        <taxon>Flavobacteriales</taxon>
        <taxon>Flavobacteriaceae</taxon>
        <taxon>Wenyingzhuangia</taxon>
    </lineage>
</organism>
<dbReference type="AlphaFoldDB" id="A0A1B1Y736"/>
<keyword evidence="3" id="KW-0238">DNA-binding</keyword>
<dbReference type="Gene3D" id="3.40.50.2300">
    <property type="match status" value="1"/>
</dbReference>
<evidence type="ECO:0000259" key="6">
    <source>
        <dbReference type="PROSITE" id="PS50043"/>
    </source>
</evidence>
<dbReference type="InterPro" id="IPR011006">
    <property type="entry name" value="CheY-like_superfamily"/>
</dbReference>
<dbReference type="InterPro" id="IPR039420">
    <property type="entry name" value="WalR-like"/>
</dbReference>
<evidence type="ECO:0000313" key="9">
    <source>
        <dbReference type="Proteomes" id="UP000092967"/>
    </source>
</evidence>
<gene>
    <name evidence="8" type="ORF">AXE80_09810</name>
</gene>
<feature type="modified residue" description="4-aspartylphosphate" evidence="5">
    <location>
        <position position="57"/>
    </location>
</feature>
<dbReference type="CDD" id="cd06170">
    <property type="entry name" value="LuxR_C_like"/>
    <property type="match status" value="1"/>
</dbReference>
<dbReference type="InterPro" id="IPR058245">
    <property type="entry name" value="NreC/VraR/RcsB-like_REC"/>
</dbReference>
<dbReference type="SMART" id="SM00448">
    <property type="entry name" value="REC"/>
    <property type="match status" value="1"/>
</dbReference>
<dbReference type="Proteomes" id="UP000092967">
    <property type="component" value="Chromosome"/>
</dbReference>
<dbReference type="CDD" id="cd17535">
    <property type="entry name" value="REC_NarL-like"/>
    <property type="match status" value="1"/>
</dbReference>
<dbReference type="PANTHER" id="PTHR43214:SF41">
    <property type="entry name" value="NITRATE_NITRITE RESPONSE REGULATOR PROTEIN NARP"/>
    <property type="match status" value="1"/>
</dbReference>
<keyword evidence="4" id="KW-0804">Transcription</keyword>
<dbReference type="PRINTS" id="PR00038">
    <property type="entry name" value="HTHLUXR"/>
</dbReference>
<dbReference type="PROSITE" id="PS00622">
    <property type="entry name" value="HTH_LUXR_1"/>
    <property type="match status" value="1"/>
</dbReference>
<dbReference type="GO" id="GO:0000160">
    <property type="term" value="P:phosphorelay signal transduction system"/>
    <property type="evidence" value="ECO:0007669"/>
    <property type="project" value="InterPro"/>
</dbReference>
<dbReference type="GO" id="GO:0006355">
    <property type="term" value="P:regulation of DNA-templated transcription"/>
    <property type="evidence" value="ECO:0007669"/>
    <property type="project" value="InterPro"/>
</dbReference>
<proteinExistence type="predicted"/>
<feature type="domain" description="Response regulatory" evidence="7">
    <location>
        <begin position="5"/>
        <end position="122"/>
    </location>
</feature>
<reference evidence="8 9" key="1">
    <citation type="submission" date="2016-02" db="EMBL/GenBank/DDBJ databases">
        <authorList>
            <person name="Wen L."/>
            <person name="He K."/>
            <person name="Yang H."/>
        </authorList>
    </citation>
    <scope>NUCLEOTIDE SEQUENCE [LARGE SCALE GENOMIC DNA]</scope>
    <source>
        <strain evidence="8 9">CZ1127</strain>
    </source>
</reference>
<dbReference type="OrthoDB" id="9797341at2"/>
<feature type="domain" description="HTH luxR-type" evidence="6">
    <location>
        <begin position="142"/>
        <end position="207"/>
    </location>
</feature>
<dbReference type="PROSITE" id="PS50110">
    <property type="entry name" value="RESPONSE_REGULATORY"/>
    <property type="match status" value="1"/>
</dbReference>
<dbReference type="SUPFAM" id="SSF52172">
    <property type="entry name" value="CheY-like"/>
    <property type="match status" value="1"/>
</dbReference>
<evidence type="ECO:0000256" key="1">
    <source>
        <dbReference type="ARBA" id="ARBA00022553"/>
    </source>
</evidence>
<protein>
    <submittedName>
        <fullName evidence="8">LuxR family transcriptional regulator</fullName>
    </submittedName>
</protein>
<evidence type="ECO:0000256" key="2">
    <source>
        <dbReference type="ARBA" id="ARBA00023015"/>
    </source>
</evidence>
<keyword evidence="1 5" id="KW-0597">Phosphoprotein</keyword>
<dbReference type="Pfam" id="PF00196">
    <property type="entry name" value="GerE"/>
    <property type="match status" value="1"/>
</dbReference>
<dbReference type="RefSeq" id="WP_068826805.1">
    <property type="nucleotide sequence ID" value="NZ_CP014224.1"/>
</dbReference>
<name>A0A1B1Y736_9FLAO</name>
<evidence type="ECO:0000313" key="8">
    <source>
        <dbReference type="EMBL" id="ANW96554.1"/>
    </source>
</evidence>
<keyword evidence="2" id="KW-0805">Transcription regulation</keyword>
<accession>A0A1B1Y736</accession>
<dbReference type="InterPro" id="IPR016032">
    <property type="entry name" value="Sig_transdc_resp-reg_C-effctor"/>
</dbReference>
<evidence type="ECO:0000256" key="5">
    <source>
        <dbReference type="PROSITE-ProRule" id="PRU00169"/>
    </source>
</evidence>
<dbReference type="EMBL" id="CP014224">
    <property type="protein sequence ID" value="ANW96554.1"/>
    <property type="molecule type" value="Genomic_DNA"/>
</dbReference>
<dbReference type="PROSITE" id="PS50043">
    <property type="entry name" value="HTH_LUXR_2"/>
    <property type="match status" value="1"/>
</dbReference>
<evidence type="ECO:0000256" key="3">
    <source>
        <dbReference type="ARBA" id="ARBA00023125"/>
    </source>
</evidence>
<dbReference type="Pfam" id="PF00072">
    <property type="entry name" value="Response_reg"/>
    <property type="match status" value="1"/>
</dbReference>
<dbReference type="SMART" id="SM00421">
    <property type="entry name" value="HTH_LUXR"/>
    <property type="match status" value="1"/>
</dbReference>
<dbReference type="STRING" id="1790137.AXE80_09810"/>
<dbReference type="GO" id="GO:0003677">
    <property type="term" value="F:DNA binding"/>
    <property type="evidence" value="ECO:0007669"/>
    <property type="project" value="UniProtKB-KW"/>
</dbReference>
<sequence length="209" mass="23695">MSKINLIVADDHQLFRDGLTALLNKHDFLNVLATVEDGLELINILKDGMHPDIILLDLSMPNMNGFEVLKTLRKKYKDIKAIAISMHDDGNYIAKCAQHGAYGYLLKNTDEDEVLNAIKQVHDGHKYYNQELSKKMIDSMAEVKSIKKLTKKESEILELLSKGLTTKEIASKLYVSTRTVETHRSNMLKKLEVKNTVELINKASTLKII</sequence>
<dbReference type="InterPro" id="IPR000792">
    <property type="entry name" value="Tscrpt_reg_LuxR_C"/>
</dbReference>
<evidence type="ECO:0000259" key="7">
    <source>
        <dbReference type="PROSITE" id="PS50110"/>
    </source>
</evidence>
<dbReference type="SUPFAM" id="SSF46894">
    <property type="entry name" value="C-terminal effector domain of the bipartite response regulators"/>
    <property type="match status" value="1"/>
</dbReference>